<keyword evidence="2" id="KW-1185">Reference proteome</keyword>
<protein>
    <recommendedName>
        <fullName evidence="3">DUF2218 domain-containing protein</fullName>
    </recommendedName>
</protein>
<evidence type="ECO:0000313" key="2">
    <source>
        <dbReference type="Proteomes" id="UP000320390"/>
    </source>
</evidence>
<dbReference type="OrthoDB" id="1550945at2"/>
<dbReference type="Pfam" id="PF09981">
    <property type="entry name" value="DUF2218"/>
    <property type="match status" value="1"/>
</dbReference>
<dbReference type="InterPro" id="IPR014543">
    <property type="entry name" value="UCP028291"/>
</dbReference>
<dbReference type="Gene3D" id="3.30.310.50">
    <property type="entry name" value="Alpha-D-phosphohexomutase, C-terminal domain"/>
    <property type="match status" value="1"/>
</dbReference>
<accession>A0A518EUQ7</accession>
<sequence length="97" mass="10652">MTLLAAHARVATPTPERYVTRLCKHFAHKVEVERDEGHGRIAFPFGTCTLDAEPDTLVMRVEGDDAEAVSRLEDVVTRHLHGFVPAGESLAVTWTAA</sequence>
<name>A0A518EUQ7_9BACT</name>
<dbReference type="EMBL" id="CP036434">
    <property type="protein sequence ID" value="QDV07819.1"/>
    <property type="molecule type" value="Genomic_DNA"/>
</dbReference>
<dbReference type="AlphaFoldDB" id="A0A518EUQ7"/>
<gene>
    <name evidence="1" type="ORF">Poly30_33520</name>
</gene>
<dbReference type="Proteomes" id="UP000320390">
    <property type="component" value="Chromosome"/>
</dbReference>
<evidence type="ECO:0000313" key="1">
    <source>
        <dbReference type="EMBL" id="QDV07819.1"/>
    </source>
</evidence>
<reference evidence="1 2" key="1">
    <citation type="submission" date="2019-02" db="EMBL/GenBank/DDBJ databases">
        <title>Deep-cultivation of Planctomycetes and their phenomic and genomic characterization uncovers novel biology.</title>
        <authorList>
            <person name="Wiegand S."/>
            <person name="Jogler M."/>
            <person name="Boedeker C."/>
            <person name="Pinto D."/>
            <person name="Vollmers J."/>
            <person name="Rivas-Marin E."/>
            <person name="Kohn T."/>
            <person name="Peeters S.H."/>
            <person name="Heuer A."/>
            <person name="Rast P."/>
            <person name="Oberbeckmann S."/>
            <person name="Bunk B."/>
            <person name="Jeske O."/>
            <person name="Meyerdierks A."/>
            <person name="Storesund J.E."/>
            <person name="Kallscheuer N."/>
            <person name="Luecker S."/>
            <person name="Lage O.M."/>
            <person name="Pohl T."/>
            <person name="Merkel B.J."/>
            <person name="Hornburger P."/>
            <person name="Mueller R.-W."/>
            <person name="Bruemmer F."/>
            <person name="Labrenz M."/>
            <person name="Spormann A.M."/>
            <person name="Op den Camp H."/>
            <person name="Overmann J."/>
            <person name="Amann R."/>
            <person name="Jetten M.S.M."/>
            <person name="Mascher T."/>
            <person name="Medema M.H."/>
            <person name="Devos D.P."/>
            <person name="Kaster A.-K."/>
            <person name="Ovreas L."/>
            <person name="Rohde M."/>
            <person name="Galperin M.Y."/>
            <person name="Jogler C."/>
        </authorList>
    </citation>
    <scope>NUCLEOTIDE SEQUENCE [LARGE SCALE GENOMIC DNA]</scope>
    <source>
        <strain evidence="1 2">Poly30</strain>
    </source>
</reference>
<organism evidence="1 2">
    <name type="scientific">Saltatorellus ferox</name>
    <dbReference type="NCBI Taxonomy" id="2528018"/>
    <lineage>
        <taxon>Bacteria</taxon>
        <taxon>Pseudomonadati</taxon>
        <taxon>Planctomycetota</taxon>
        <taxon>Planctomycetia</taxon>
        <taxon>Planctomycetia incertae sedis</taxon>
        <taxon>Saltatorellus</taxon>
    </lineage>
</organism>
<evidence type="ECO:0008006" key="3">
    <source>
        <dbReference type="Google" id="ProtNLM"/>
    </source>
</evidence>
<dbReference type="PIRSF" id="PIRSF028291">
    <property type="entry name" value="UCP028291"/>
    <property type="match status" value="1"/>
</dbReference>
<proteinExistence type="predicted"/>
<dbReference type="RefSeq" id="WP_145199392.1">
    <property type="nucleotide sequence ID" value="NZ_CP036434.1"/>
</dbReference>